<protein>
    <recommendedName>
        <fullName evidence="3">MICOS complex subunit MIC12</fullName>
    </recommendedName>
</protein>
<sequence length="93" mass="10669">MSLSALFTGALAGGASYGFVRYQMHERENVVCYTVGQIQQKLRGIPEQPKRVVGGKYQAINSREHEYYTWVREGWNAKVFGFRDAVTDFFRAK</sequence>
<accession>A0AAV2YXH9</accession>
<gene>
    <name evidence="1" type="ORF">N0F65_001917</name>
</gene>
<organism evidence="1 2">
    <name type="scientific">Lagenidium giganteum</name>
    <dbReference type="NCBI Taxonomy" id="4803"/>
    <lineage>
        <taxon>Eukaryota</taxon>
        <taxon>Sar</taxon>
        <taxon>Stramenopiles</taxon>
        <taxon>Oomycota</taxon>
        <taxon>Peronosporomycetes</taxon>
        <taxon>Pythiales</taxon>
        <taxon>Pythiaceae</taxon>
    </lineage>
</organism>
<evidence type="ECO:0008006" key="3">
    <source>
        <dbReference type="Google" id="ProtNLM"/>
    </source>
</evidence>
<evidence type="ECO:0000313" key="2">
    <source>
        <dbReference type="Proteomes" id="UP001146120"/>
    </source>
</evidence>
<proteinExistence type="predicted"/>
<reference evidence="1" key="1">
    <citation type="submission" date="2022-11" db="EMBL/GenBank/DDBJ databases">
        <authorList>
            <person name="Morgan W.R."/>
            <person name="Tartar A."/>
        </authorList>
    </citation>
    <scope>NUCLEOTIDE SEQUENCE</scope>
    <source>
        <strain evidence="1">ARSEF 373</strain>
    </source>
</reference>
<dbReference type="EMBL" id="DAKRPA010000079">
    <property type="protein sequence ID" value="DAZ99680.1"/>
    <property type="molecule type" value="Genomic_DNA"/>
</dbReference>
<keyword evidence="2" id="KW-1185">Reference proteome</keyword>
<reference evidence="1" key="2">
    <citation type="journal article" date="2023" name="Microbiol Resour">
        <title>Decontamination and Annotation of the Draft Genome Sequence of the Oomycete Lagenidium giganteum ARSEF 373.</title>
        <authorList>
            <person name="Morgan W.R."/>
            <person name="Tartar A."/>
        </authorList>
    </citation>
    <scope>NUCLEOTIDE SEQUENCE</scope>
    <source>
        <strain evidence="1">ARSEF 373</strain>
    </source>
</reference>
<dbReference type="AlphaFoldDB" id="A0AAV2YXH9"/>
<name>A0AAV2YXH9_9STRA</name>
<dbReference type="Proteomes" id="UP001146120">
    <property type="component" value="Unassembled WGS sequence"/>
</dbReference>
<evidence type="ECO:0000313" key="1">
    <source>
        <dbReference type="EMBL" id="DAZ99680.1"/>
    </source>
</evidence>
<comment type="caution">
    <text evidence="1">The sequence shown here is derived from an EMBL/GenBank/DDBJ whole genome shotgun (WGS) entry which is preliminary data.</text>
</comment>